<evidence type="ECO:0000256" key="3">
    <source>
        <dbReference type="ARBA" id="ARBA00022963"/>
    </source>
</evidence>
<gene>
    <name evidence="9" type="primary">LOC104792737</name>
</gene>
<dbReference type="InterPro" id="IPR016035">
    <property type="entry name" value="Acyl_Trfase/lysoPLipase"/>
</dbReference>
<evidence type="ECO:0000256" key="6">
    <source>
        <dbReference type="RuleBase" id="RU361262"/>
    </source>
</evidence>
<proteinExistence type="inferred from homology"/>
<name>A0ABM0ZL44_CAMSA</name>
<dbReference type="PROSITE" id="PS51635">
    <property type="entry name" value="PNPLA"/>
    <property type="match status" value="1"/>
</dbReference>
<dbReference type="RefSeq" id="XP_010517259.1">
    <property type="nucleotide sequence ID" value="XM_010518957.2"/>
</dbReference>
<dbReference type="PANTHER" id="PTHR32241:SF3">
    <property type="entry name" value="PATATIN-LIKE PROTEIN 6"/>
    <property type="match status" value="1"/>
</dbReference>
<comment type="caution">
    <text evidence="5">Lacks conserved residue(s) required for the propagation of feature annotation.</text>
</comment>
<evidence type="ECO:0000313" key="9">
    <source>
        <dbReference type="RefSeq" id="XP_010517259.1"/>
    </source>
</evidence>
<dbReference type="InterPro" id="IPR002641">
    <property type="entry name" value="PNPLA_dom"/>
</dbReference>
<dbReference type="GeneID" id="104792737"/>
<dbReference type="Pfam" id="PF01734">
    <property type="entry name" value="Patatin"/>
    <property type="match status" value="1"/>
</dbReference>
<evidence type="ECO:0000256" key="5">
    <source>
        <dbReference type="PROSITE-ProRule" id="PRU01161"/>
    </source>
</evidence>
<keyword evidence="2 6" id="KW-0378">Hydrolase</keyword>
<keyword evidence="3 6" id="KW-0442">Lipid degradation</keyword>
<keyword evidence="4 6" id="KW-0443">Lipid metabolism</keyword>
<evidence type="ECO:0000256" key="2">
    <source>
        <dbReference type="ARBA" id="ARBA00022801"/>
    </source>
</evidence>
<comment type="domain">
    <text evidence="6">The nitrogen atoms of the two glycine residues in the GGXR motif define the oxyanion hole, and stabilize the oxyanion that forms during the nucleophilic attack by the catalytic serine during substrate cleavage.</text>
</comment>
<dbReference type="Gene3D" id="3.40.1090.10">
    <property type="entry name" value="Cytosolic phospholipase A2 catalytic domain"/>
    <property type="match status" value="1"/>
</dbReference>
<comment type="similarity">
    <text evidence="1 6">Belongs to the patatin family.</text>
</comment>
<accession>A0ABM0ZL44</accession>
<feature type="short sequence motif" description="GXGXXG" evidence="5">
    <location>
        <begin position="113"/>
        <end position="118"/>
    </location>
</feature>
<feature type="domain" description="PNPLA" evidence="7">
    <location>
        <begin position="109"/>
        <end position="315"/>
    </location>
</feature>
<evidence type="ECO:0000313" key="8">
    <source>
        <dbReference type="Proteomes" id="UP000694864"/>
    </source>
</evidence>
<dbReference type="PANTHER" id="PTHR32241">
    <property type="entry name" value="PATATIN-LIKE PROTEIN 6"/>
    <property type="match status" value="1"/>
</dbReference>
<evidence type="ECO:0000259" key="7">
    <source>
        <dbReference type="PROSITE" id="PS51635"/>
    </source>
</evidence>
<comment type="function">
    <text evidence="6">Lipolytic acyl hydrolase (LAH).</text>
</comment>
<feature type="short sequence motif" description="DGA/G" evidence="5">
    <location>
        <begin position="302"/>
        <end position="304"/>
    </location>
</feature>
<organism evidence="8 9">
    <name type="scientific">Camelina sativa</name>
    <name type="common">False flax</name>
    <name type="synonym">Myagrum sativum</name>
    <dbReference type="NCBI Taxonomy" id="90675"/>
    <lineage>
        <taxon>Eukaryota</taxon>
        <taxon>Viridiplantae</taxon>
        <taxon>Streptophyta</taxon>
        <taxon>Embryophyta</taxon>
        <taxon>Tracheophyta</taxon>
        <taxon>Spermatophyta</taxon>
        <taxon>Magnoliopsida</taxon>
        <taxon>eudicotyledons</taxon>
        <taxon>Gunneridae</taxon>
        <taxon>Pentapetalae</taxon>
        <taxon>rosids</taxon>
        <taxon>malvids</taxon>
        <taxon>Brassicales</taxon>
        <taxon>Brassicaceae</taxon>
        <taxon>Camelineae</taxon>
        <taxon>Camelina</taxon>
    </lineage>
</organism>
<evidence type="ECO:0000256" key="4">
    <source>
        <dbReference type="ARBA" id="ARBA00023098"/>
    </source>
</evidence>
<keyword evidence="8" id="KW-1185">Reference proteome</keyword>
<reference evidence="9" key="2">
    <citation type="submission" date="2025-08" db="UniProtKB">
        <authorList>
            <consortium name="RefSeq"/>
        </authorList>
    </citation>
    <scope>IDENTIFICATION</scope>
    <source>
        <tissue evidence="9">Leaf</tissue>
    </source>
</reference>
<dbReference type="CDD" id="cd07199">
    <property type="entry name" value="Pat17_PNPLA8_PNPLA9_like"/>
    <property type="match status" value="1"/>
</dbReference>
<reference evidence="8" key="1">
    <citation type="journal article" date="2014" name="Nat. Commun.">
        <title>The emerging biofuel crop Camelina sativa retains a highly undifferentiated hexaploid genome structure.</title>
        <authorList>
            <person name="Kagale S."/>
            <person name="Koh C."/>
            <person name="Nixon J."/>
            <person name="Bollina V."/>
            <person name="Clarke W.E."/>
            <person name="Tuteja R."/>
            <person name="Spillane C."/>
            <person name="Robinson S.J."/>
            <person name="Links M.G."/>
            <person name="Clarke C."/>
            <person name="Higgins E.E."/>
            <person name="Huebert T."/>
            <person name="Sharpe A.G."/>
            <person name="Parkin I.A."/>
        </authorList>
    </citation>
    <scope>NUCLEOTIDE SEQUENCE [LARGE SCALE GENOMIC DNA]</scope>
    <source>
        <strain evidence="8">cv. DH55</strain>
    </source>
</reference>
<dbReference type="Proteomes" id="UP000694864">
    <property type="component" value="Chromosome 6"/>
</dbReference>
<dbReference type="EC" id="3.1.1.-" evidence="6"/>
<protein>
    <recommendedName>
        <fullName evidence="6">Patatin</fullName>
        <ecNumber evidence="6">3.1.1.-</ecNumber>
    </recommendedName>
</protein>
<evidence type="ECO:0000256" key="1">
    <source>
        <dbReference type="ARBA" id="ARBA00010240"/>
    </source>
</evidence>
<sequence length="500" mass="54388">MQRVHNKPIDSIGAVKHLIKQSNGCGDGGGVTAAATNMQEPSIETDKLSYEIFSILESKFLFGYDDDDSKLMESRSRDPSPEQETVVEALNGVVPGSIKNQRGKVCVLSIDSGGGMRGIIPGKALAYLEHALKSKSGDPNARIADYFDVASGSGIGGIFTAMLFASSDGNRPIFKAEDTWRFLAKKGKSFYGKSSSSSPSQGILNRVMRTGSGGSGGSKLEKAMKESFEELTLKDTLKPVLIPCYDLTSSAPFLFSRADALETDGYDFKLWEVCKATWAETGVFEPVEMRSVDGKTRCVAVDGGLAMSNPTAAAITHVLHNKQEFPFVRGVEDLLVLSLGTGQLVDVKYDCDKVMKWKSKHWARPAVRISADGAADTVDQAVSMAFGQCRRSNYVRIQANGSSFGPCKPNIDTDASPSNVNMLVGVAEEMLKQKNSESVLFGGKKINEESNYEKLDWLAGELVLEHQRRSCRIAPTVAFKQSGDRRADQQTIFKDIDCMF</sequence>
<dbReference type="SUPFAM" id="SSF52151">
    <property type="entry name" value="FabD/lysophospholipase-like"/>
    <property type="match status" value="1"/>
</dbReference>